<feature type="compositionally biased region" description="Pro residues" evidence="1">
    <location>
        <begin position="73"/>
        <end position="102"/>
    </location>
</feature>
<dbReference type="Proteomes" id="UP000000657">
    <property type="component" value="Chromosome"/>
</dbReference>
<dbReference type="HOGENOM" id="CLU_058430_0_0_11"/>
<evidence type="ECO:0000313" key="4">
    <source>
        <dbReference type="Proteomes" id="UP000000657"/>
    </source>
</evidence>
<proteinExistence type="predicted"/>
<sequence length="354" mass="38144">MGRAMSELPGMHELQVTPWRRFGHHRLYVNLPDGQSAAWFDLKNHQLNVLLDAYRDAVLDVLAPYLGEGPAAPTGPLPPAPAPAPATAPPPAPPLVSAPPAPSAGWTPAIPATSSSWTVPTPVVPPVSPSTTATAAPGAMTASPRAAELLHPADDLADNPPGAAIRVKIEELTPGFWRALLNRLLRRPSELESWRKGLVGEEMAAAELERLIPWGWRVLHSVPLPRGVDIDHLLIGPGGVFTVNTKYHVGARIWVGDQAVKMGRQPYPYVRKARAEAERAAKVLTHACGFTVPVSAVLAFVEPAKLTVESSLRDVRAIRHDQLATYGALPAVWRPGHVEQIYAAARNRRAWLTA</sequence>
<dbReference type="STRING" id="326424.FRAAL5365"/>
<name>Q0REV6_FRAAA</name>
<gene>
    <name evidence="3" type="ordered locus">FRAAL5365</name>
</gene>
<dbReference type="InterPro" id="IPR011528">
    <property type="entry name" value="NERD"/>
</dbReference>
<evidence type="ECO:0000259" key="2">
    <source>
        <dbReference type="PROSITE" id="PS50965"/>
    </source>
</evidence>
<dbReference type="AlphaFoldDB" id="Q0REV6"/>
<dbReference type="EMBL" id="CT573213">
    <property type="protein sequence ID" value="CAJ63998.1"/>
    <property type="molecule type" value="Genomic_DNA"/>
</dbReference>
<dbReference type="Pfam" id="PF08378">
    <property type="entry name" value="NERD"/>
    <property type="match status" value="1"/>
</dbReference>
<keyword evidence="4" id="KW-1185">Reference proteome</keyword>
<dbReference type="eggNOG" id="ENOG5032SHB">
    <property type="taxonomic scope" value="Bacteria"/>
</dbReference>
<accession>Q0REV6</accession>
<dbReference type="PROSITE" id="PS50965">
    <property type="entry name" value="NERD"/>
    <property type="match status" value="1"/>
</dbReference>
<organism evidence="3 4">
    <name type="scientific">Frankia alni (strain DSM 45986 / CECT 9034 / ACN14a)</name>
    <dbReference type="NCBI Taxonomy" id="326424"/>
    <lineage>
        <taxon>Bacteria</taxon>
        <taxon>Bacillati</taxon>
        <taxon>Actinomycetota</taxon>
        <taxon>Actinomycetes</taxon>
        <taxon>Frankiales</taxon>
        <taxon>Frankiaceae</taxon>
        <taxon>Frankia</taxon>
    </lineage>
</organism>
<protein>
    <recommendedName>
        <fullName evidence="2">NERD domain-containing protein</fullName>
    </recommendedName>
</protein>
<evidence type="ECO:0000256" key="1">
    <source>
        <dbReference type="SAM" id="MobiDB-lite"/>
    </source>
</evidence>
<feature type="region of interest" description="Disordered" evidence="1">
    <location>
        <begin position="73"/>
        <end position="123"/>
    </location>
</feature>
<dbReference type="KEGG" id="fal:FRAAL5365"/>
<feature type="compositionally biased region" description="Low complexity" evidence="1">
    <location>
        <begin position="111"/>
        <end position="121"/>
    </location>
</feature>
<evidence type="ECO:0000313" key="3">
    <source>
        <dbReference type="EMBL" id="CAJ63998.1"/>
    </source>
</evidence>
<feature type="domain" description="NERD" evidence="2">
    <location>
        <begin position="196"/>
        <end position="307"/>
    </location>
</feature>
<reference evidence="3 4" key="1">
    <citation type="journal article" date="2007" name="Genome Res.">
        <title>Genome characteristics of facultatively symbiotic Frankia sp. strains reflect host range and host plant biogeography.</title>
        <authorList>
            <person name="Normand P."/>
            <person name="Lapierre P."/>
            <person name="Tisa L.S."/>
            <person name="Gogarten J.P."/>
            <person name="Alloisio N."/>
            <person name="Bagnarol E."/>
            <person name="Bassi C.A."/>
            <person name="Berry A.M."/>
            <person name="Bickhart D.M."/>
            <person name="Choisne N."/>
            <person name="Couloux A."/>
            <person name="Cournoyer B."/>
            <person name="Cruveiller S."/>
            <person name="Daubin V."/>
            <person name="Demange N."/>
            <person name="Francino M.P."/>
            <person name="Goltsman E."/>
            <person name="Huang Y."/>
            <person name="Kopp O.R."/>
            <person name="Labarre L."/>
            <person name="Lapidus A."/>
            <person name="Lavire C."/>
            <person name="Marechal J."/>
            <person name="Martinez M."/>
            <person name="Mastronunzio J.E."/>
            <person name="Mullin B.C."/>
            <person name="Niemann J."/>
            <person name="Pujic P."/>
            <person name="Rawnsley T."/>
            <person name="Rouy Z."/>
            <person name="Schenowitz C."/>
            <person name="Sellstedt A."/>
            <person name="Tavares F."/>
            <person name="Tomkins J.P."/>
            <person name="Vallenet D."/>
            <person name="Valverde C."/>
            <person name="Wall L.G."/>
            <person name="Wang Y."/>
            <person name="Medigue C."/>
            <person name="Benson D.R."/>
        </authorList>
    </citation>
    <scope>NUCLEOTIDE SEQUENCE [LARGE SCALE GENOMIC DNA]</scope>
    <source>
        <strain evidence="4">DSM 45986 / CECT 9034 / ACN14a</strain>
    </source>
</reference>